<evidence type="ECO:0000256" key="1">
    <source>
        <dbReference type="ARBA" id="ARBA00001917"/>
    </source>
</evidence>
<feature type="domain" description="FMN hydroxy acid dehydrogenase" evidence="9">
    <location>
        <begin position="195"/>
        <end position="573"/>
    </location>
</feature>
<name>A0A4U0XRW7_9PEZI</name>
<keyword evidence="7" id="KW-0560">Oxidoreductase</keyword>
<dbReference type="STRING" id="329884.A0A4U0XRW7"/>
<keyword evidence="5" id="KW-0812">Transmembrane</keyword>
<evidence type="ECO:0000256" key="6">
    <source>
        <dbReference type="ARBA" id="ARBA00022989"/>
    </source>
</evidence>
<dbReference type="PANTHER" id="PTHR10578">
    <property type="entry name" value="S -2-HYDROXY-ACID OXIDASE-RELATED"/>
    <property type="match status" value="1"/>
</dbReference>
<dbReference type="FunFam" id="3.20.20.70:FF:000132">
    <property type="entry name" value="FMN dependent dehydrogenase"/>
    <property type="match status" value="1"/>
</dbReference>
<dbReference type="AlphaFoldDB" id="A0A4U0XRW7"/>
<keyword evidence="8" id="KW-0472">Membrane</keyword>
<gene>
    <name evidence="10" type="ORF">B0A55_03890</name>
</gene>
<evidence type="ECO:0000256" key="3">
    <source>
        <dbReference type="ARBA" id="ARBA00022630"/>
    </source>
</evidence>
<keyword evidence="3" id="KW-0285">Flavoprotein</keyword>
<dbReference type="InterPro" id="IPR013785">
    <property type="entry name" value="Aldolase_TIM"/>
</dbReference>
<dbReference type="GO" id="GO:0016020">
    <property type="term" value="C:membrane"/>
    <property type="evidence" value="ECO:0007669"/>
    <property type="project" value="UniProtKB-SubCell"/>
</dbReference>
<proteinExistence type="predicted"/>
<evidence type="ECO:0000256" key="2">
    <source>
        <dbReference type="ARBA" id="ARBA00004141"/>
    </source>
</evidence>
<evidence type="ECO:0000256" key="5">
    <source>
        <dbReference type="ARBA" id="ARBA00022692"/>
    </source>
</evidence>
<dbReference type="InterPro" id="IPR000262">
    <property type="entry name" value="FMN-dep_DH"/>
</dbReference>
<keyword evidence="11" id="KW-1185">Reference proteome</keyword>
<dbReference type="PROSITE" id="PS51349">
    <property type="entry name" value="FMN_HYDROXY_ACID_DH_2"/>
    <property type="match status" value="1"/>
</dbReference>
<evidence type="ECO:0000259" key="9">
    <source>
        <dbReference type="PROSITE" id="PS51349"/>
    </source>
</evidence>
<keyword evidence="6" id="KW-1133">Transmembrane helix</keyword>
<protein>
    <recommendedName>
        <fullName evidence="9">FMN hydroxy acid dehydrogenase domain-containing protein</fullName>
    </recommendedName>
</protein>
<evidence type="ECO:0000313" key="11">
    <source>
        <dbReference type="Proteomes" id="UP000309340"/>
    </source>
</evidence>
<dbReference type="EMBL" id="NAJQ01000119">
    <property type="protein sequence ID" value="TKA78163.1"/>
    <property type="molecule type" value="Genomic_DNA"/>
</dbReference>
<evidence type="ECO:0000256" key="7">
    <source>
        <dbReference type="ARBA" id="ARBA00023002"/>
    </source>
</evidence>
<dbReference type="InterPro" id="IPR037396">
    <property type="entry name" value="FMN_HAD"/>
</dbReference>
<keyword evidence="4" id="KW-0288">FMN</keyword>
<sequence>LSLPMQLLLTAALGAFLMVAFSLAHSTFAIICAPLAPSPFAFFPPLYTTPIWRITSVRKFWSYGWHRLFARLFLVYGVWPGEWVEKKLTAKGPNQRADLGKVVGGFVSSAFVHSFSVRSVLAGDWIKARGEAQFFVKRVARRLLRRVTVSRVHKYPTASSTTATMDTKNENKKFRNTPEYAEYQRDGFWASNDGKVMPFNTEPGLLEDRAKEKLSEGGWLYASSNAGQSTTHLANRQAFYRHKIIPRMLVDTNKRDTKHEMWGHKTSAPIGFAPIGINKIYHPLGELPVAQVAKELNLPYCLSTAGSTSIEAVGQANGAGTRFFQLYMPHDDELTVSLLKRAVDSGFTACILTVDTWQLGWRHDDVNASNYAFYHGQGADLGLTDPVFQKRLAADGINPKTMPNEAGAKWIDNVWHGRAHTWEKMPWLIKTWKELSGGKPFAIKGIQAVQDARKAVEMGVDGIVVSNHAGRQVDGAQGSLDALEKIVDAVGDKTYIMFDSGVRGASDVVKALCLGAQFVFVGRLWVWGLSIMGEHGVRHVMKSLLADLDIMFNVAGIQNVGQLIGNREWLDSHPAGQTMIAERSRL</sequence>
<dbReference type="OrthoDB" id="25826at2759"/>
<dbReference type="PANTHER" id="PTHR10578:SF75">
    <property type="entry name" value="L-LACTATE DEHYDROGENASE (AFU_ORTHOLOGUE AFUA_4G07050)"/>
    <property type="match status" value="1"/>
</dbReference>
<dbReference type="Pfam" id="PF13813">
    <property type="entry name" value="MBOAT_2"/>
    <property type="match status" value="1"/>
</dbReference>
<evidence type="ECO:0000313" key="10">
    <source>
        <dbReference type="EMBL" id="TKA78163.1"/>
    </source>
</evidence>
<dbReference type="InterPro" id="IPR032805">
    <property type="entry name" value="Wax_synthase_dom"/>
</dbReference>
<evidence type="ECO:0000256" key="8">
    <source>
        <dbReference type="ARBA" id="ARBA00023136"/>
    </source>
</evidence>
<dbReference type="SUPFAM" id="SSF51395">
    <property type="entry name" value="FMN-linked oxidoreductases"/>
    <property type="match status" value="1"/>
</dbReference>
<comment type="caution">
    <text evidence="10">The sequence shown here is derived from an EMBL/GenBank/DDBJ whole genome shotgun (WGS) entry which is preliminary data.</text>
</comment>
<dbReference type="Pfam" id="PF01070">
    <property type="entry name" value="FMN_dh"/>
    <property type="match status" value="1"/>
</dbReference>
<comment type="subcellular location">
    <subcellularLocation>
        <location evidence="2">Membrane</location>
        <topology evidence="2">Multi-pass membrane protein</topology>
    </subcellularLocation>
</comment>
<dbReference type="Gene3D" id="3.20.20.70">
    <property type="entry name" value="Aldolase class I"/>
    <property type="match status" value="1"/>
</dbReference>
<organism evidence="10 11">
    <name type="scientific">Friedmanniomyces simplex</name>
    <dbReference type="NCBI Taxonomy" id="329884"/>
    <lineage>
        <taxon>Eukaryota</taxon>
        <taxon>Fungi</taxon>
        <taxon>Dikarya</taxon>
        <taxon>Ascomycota</taxon>
        <taxon>Pezizomycotina</taxon>
        <taxon>Dothideomycetes</taxon>
        <taxon>Dothideomycetidae</taxon>
        <taxon>Mycosphaerellales</taxon>
        <taxon>Teratosphaeriaceae</taxon>
        <taxon>Friedmanniomyces</taxon>
    </lineage>
</organism>
<feature type="non-terminal residue" evidence="10">
    <location>
        <position position="1"/>
    </location>
</feature>
<reference evidence="10 11" key="1">
    <citation type="submission" date="2017-03" db="EMBL/GenBank/DDBJ databases">
        <title>Genomes of endolithic fungi from Antarctica.</title>
        <authorList>
            <person name="Coleine C."/>
            <person name="Masonjones S."/>
            <person name="Stajich J.E."/>
        </authorList>
    </citation>
    <scope>NUCLEOTIDE SEQUENCE [LARGE SCALE GENOMIC DNA]</scope>
    <source>
        <strain evidence="10 11">CCFEE 5184</strain>
    </source>
</reference>
<dbReference type="GO" id="GO:0016491">
    <property type="term" value="F:oxidoreductase activity"/>
    <property type="evidence" value="ECO:0007669"/>
    <property type="project" value="UniProtKB-KW"/>
</dbReference>
<evidence type="ECO:0000256" key="4">
    <source>
        <dbReference type="ARBA" id="ARBA00022643"/>
    </source>
</evidence>
<dbReference type="Proteomes" id="UP000309340">
    <property type="component" value="Unassembled WGS sequence"/>
</dbReference>
<accession>A0A4U0XRW7</accession>
<comment type="cofactor">
    <cofactor evidence="1">
        <name>FMN</name>
        <dbReference type="ChEBI" id="CHEBI:58210"/>
    </cofactor>
</comment>